<keyword evidence="3" id="KW-1185">Reference proteome</keyword>
<keyword evidence="1" id="KW-0732">Signal</keyword>
<organism evidence="2 3">
    <name type="scientific">Paenibacillus curdlanolyticus YK9</name>
    <dbReference type="NCBI Taxonomy" id="717606"/>
    <lineage>
        <taxon>Bacteria</taxon>
        <taxon>Bacillati</taxon>
        <taxon>Bacillota</taxon>
        <taxon>Bacilli</taxon>
        <taxon>Bacillales</taxon>
        <taxon>Paenibacillaceae</taxon>
        <taxon>Paenibacillus</taxon>
    </lineage>
</organism>
<dbReference type="Gene3D" id="2.60.120.260">
    <property type="entry name" value="Galactose-binding domain-like"/>
    <property type="match status" value="2"/>
</dbReference>
<dbReference type="STRING" id="717606.PaecuDRAFT_2372"/>
<dbReference type="RefSeq" id="WP_006038366.1">
    <property type="nucleotide sequence ID" value="NZ_AEDD01000005.1"/>
</dbReference>
<feature type="signal peptide" evidence="1">
    <location>
        <begin position="1"/>
        <end position="35"/>
    </location>
</feature>
<feature type="chain" id="PRO_5003136253" evidence="1">
    <location>
        <begin position="36"/>
        <end position="553"/>
    </location>
</feature>
<protein>
    <submittedName>
        <fullName evidence="2">Uncharacterized protein</fullName>
    </submittedName>
</protein>
<dbReference type="SUPFAM" id="SSF52266">
    <property type="entry name" value="SGNH hydrolase"/>
    <property type="match status" value="1"/>
</dbReference>
<name>E0I9N5_9BACL</name>
<evidence type="ECO:0000313" key="2">
    <source>
        <dbReference type="EMBL" id="EFM11119.1"/>
    </source>
</evidence>
<evidence type="ECO:0000313" key="3">
    <source>
        <dbReference type="Proteomes" id="UP000005387"/>
    </source>
</evidence>
<dbReference type="EMBL" id="AEDD01000005">
    <property type="protein sequence ID" value="EFM11119.1"/>
    <property type="molecule type" value="Genomic_DNA"/>
</dbReference>
<accession>E0I9N5</accession>
<dbReference type="eggNOG" id="COG2931">
    <property type="taxonomic scope" value="Bacteria"/>
</dbReference>
<gene>
    <name evidence="2" type="ORF">PaecuDRAFT_2372</name>
</gene>
<dbReference type="InterPro" id="IPR036514">
    <property type="entry name" value="SGNH_hydro_sf"/>
</dbReference>
<dbReference type="CDD" id="cd02795">
    <property type="entry name" value="CBM6-CBM35-CBM36_like"/>
    <property type="match status" value="2"/>
</dbReference>
<dbReference type="AlphaFoldDB" id="E0I9N5"/>
<proteinExistence type="predicted"/>
<dbReference type="eggNOG" id="COG2755">
    <property type="taxonomic scope" value="Bacteria"/>
</dbReference>
<sequence>MLTNPTALARKLLALTLSFCLLLTLVLLPSARTHAASAPGTVRILYIGNSMIYFADMPGKIQAILQAMGYTVEYQQVTPGGSFLSQHAQAGSDARKAIQNGYNGSKWNYVIVNGNTMEPANAYSSLLASAQTLKSDTDTYNPGAQFILHSTNPFSPATIVSNSSGAYTDTNAMANDVSSKYASIASALGVKYGPNTQGMQKLFNDGIKNASVIWNADGKHHTDFSHYMAAAIYAAMITGVDPTYFTQNGGLSAADADYAKSVAKSVILSSNQGITLGAPPVSVPSGSIKIEAESMALTNYTVENNSSATNGSLIKVNANTTGTATQAFTGSSGQYDVKITYWDESDGNSTYNLYSANQLIGNWIANEATGSIFCDSTTRRTRTISNVTLHQNDVIKLSSNYDGDEYGRIDVIEFIPKPVAVPVKIEAETMALTNYTVESNSSATNGSLIKVVAGTTGTATQAFTGTSGIYTVKITYWDESDGNSTYNLYSGNQLIGNWMANEATGSIYCDSTTRRTRTISNVTINQNDLIKITSNYNGDEYGRIDVIEFIPAA</sequence>
<dbReference type="Gene3D" id="3.40.50.1110">
    <property type="entry name" value="SGNH hydrolase"/>
    <property type="match status" value="1"/>
</dbReference>
<dbReference type="Proteomes" id="UP000005387">
    <property type="component" value="Unassembled WGS sequence"/>
</dbReference>
<evidence type="ECO:0000256" key="1">
    <source>
        <dbReference type="SAM" id="SignalP"/>
    </source>
</evidence>
<reference evidence="2 3" key="1">
    <citation type="submission" date="2010-07" db="EMBL/GenBank/DDBJ databases">
        <title>The draft genome of Paenibacillus curdlanolyticus YK9.</title>
        <authorList>
            <consortium name="US DOE Joint Genome Institute (JGI-PGF)"/>
            <person name="Lucas S."/>
            <person name="Copeland A."/>
            <person name="Lapidus A."/>
            <person name="Cheng J.-F."/>
            <person name="Bruce D."/>
            <person name="Goodwin L."/>
            <person name="Pitluck S."/>
            <person name="Land M.L."/>
            <person name="Hauser L."/>
            <person name="Chang Y.-J."/>
            <person name="Jeffries C."/>
            <person name="Anderson I.J."/>
            <person name="Johnson E."/>
            <person name="Loganathan U."/>
            <person name="Mulhopadhyay B."/>
            <person name="Kyrpides N."/>
            <person name="Woyke T.J."/>
        </authorList>
    </citation>
    <scope>NUCLEOTIDE SEQUENCE [LARGE SCALE GENOMIC DNA]</scope>
    <source>
        <strain evidence="2 3">YK9</strain>
    </source>
</reference>